<feature type="transmembrane region" description="Helical" evidence="1">
    <location>
        <begin position="91"/>
        <end position="117"/>
    </location>
</feature>
<evidence type="ECO:0000313" key="2">
    <source>
        <dbReference type="EMBL" id="WAL69536.1"/>
    </source>
</evidence>
<feature type="transmembrane region" description="Helical" evidence="1">
    <location>
        <begin position="57"/>
        <end position="79"/>
    </location>
</feature>
<evidence type="ECO:0000256" key="1">
    <source>
        <dbReference type="SAM" id="Phobius"/>
    </source>
</evidence>
<dbReference type="PANTHER" id="PTHR37488">
    <property type="entry name" value="DUF1275 DOMAIN-CONTAINING PROTEIN"/>
    <property type="match status" value="1"/>
</dbReference>
<keyword evidence="1" id="KW-0812">Transmembrane</keyword>
<feature type="transmembrane region" description="Helical" evidence="1">
    <location>
        <begin position="179"/>
        <end position="196"/>
    </location>
</feature>
<protein>
    <submittedName>
        <fullName evidence="2">YoaK family protein</fullName>
    </submittedName>
</protein>
<dbReference type="Pfam" id="PF06912">
    <property type="entry name" value="DUF1275"/>
    <property type="match status" value="1"/>
</dbReference>
<accession>A0ABY7BB15</accession>
<keyword evidence="1" id="KW-0472">Membrane</keyword>
<evidence type="ECO:0000313" key="3">
    <source>
        <dbReference type="Proteomes" id="UP001163203"/>
    </source>
</evidence>
<organism evidence="2 3">
    <name type="scientific">Amycolatopsis cynarae</name>
    <dbReference type="NCBI Taxonomy" id="2995223"/>
    <lineage>
        <taxon>Bacteria</taxon>
        <taxon>Bacillati</taxon>
        <taxon>Actinomycetota</taxon>
        <taxon>Actinomycetes</taxon>
        <taxon>Pseudonocardiales</taxon>
        <taxon>Pseudonocardiaceae</taxon>
        <taxon>Amycolatopsis</taxon>
    </lineage>
</organism>
<dbReference type="PANTHER" id="PTHR37488:SF2">
    <property type="entry name" value="DUF1275 DOMAIN-CONTAINING PROTEIN"/>
    <property type="match status" value="1"/>
</dbReference>
<sequence length="241" mass="23997">MAVAIPIGRRRLVAALLTLTAVTGLIDAVSYLGLGRVFVANMTGNVVFLGFALQPGAGVWALASVVAIGGFLLGALLGGRLGARLATRPRTWLTTAFATETGVLAVVAVLGGSGVLAYRGDRALLTVAVLAVALGVQNSTVRRLAAPDLTTTVLTLTLTGLAADSVLAGGTGSKPHRRLGSVAAMLGGAAVGALLLRVGITVVIAVSAALVAAVTAAFALAAREHRPGPAPLRQAQDESAA</sequence>
<gene>
    <name evidence="2" type="ORF">ORV05_17745</name>
</gene>
<dbReference type="Proteomes" id="UP001163203">
    <property type="component" value="Chromosome"/>
</dbReference>
<keyword evidence="1" id="KW-1133">Transmembrane helix</keyword>
<feature type="transmembrane region" description="Helical" evidence="1">
    <location>
        <begin position="123"/>
        <end position="141"/>
    </location>
</feature>
<keyword evidence="3" id="KW-1185">Reference proteome</keyword>
<dbReference type="InterPro" id="IPR010699">
    <property type="entry name" value="DUF1275"/>
</dbReference>
<proteinExistence type="predicted"/>
<feature type="transmembrane region" description="Helical" evidence="1">
    <location>
        <begin position="202"/>
        <end position="222"/>
    </location>
</feature>
<dbReference type="RefSeq" id="WP_268759621.1">
    <property type="nucleotide sequence ID" value="NZ_CP113836.1"/>
</dbReference>
<reference evidence="2" key="1">
    <citation type="submission" date="2022-11" db="EMBL/GenBank/DDBJ databases">
        <authorList>
            <person name="Mo P."/>
        </authorList>
    </citation>
    <scope>NUCLEOTIDE SEQUENCE</scope>
    <source>
        <strain evidence="2">HUAS 11-8</strain>
    </source>
</reference>
<dbReference type="EMBL" id="CP113836">
    <property type="protein sequence ID" value="WAL69536.1"/>
    <property type="molecule type" value="Genomic_DNA"/>
</dbReference>
<name>A0ABY7BB15_9PSEU</name>